<dbReference type="EMBL" id="GGEC01005012">
    <property type="protein sequence ID" value="MBW85495.1"/>
    <property type="molecule type" value="Transcribed_RNA"/>
</dbReference>
<dbReference type="AlphaFoldDB" id="A0A2P2IW93"/>
<reference evidence="1" key="1">
    <citation type="submission" date="2018-02" db="EMBL/GenBank/DDBJ databases">
        <title>Rhizophora mucronata_Transcriptome.</title>
        <authorList>
            <person name="Meera S.P."/>
            <person name="Sreeshan A."/>
            <person name="Augustine A."/>
        </authorList>
    </citation>
    <scope>NUCLEOTIDE SEQUENCE</scope>
    <source>
        <tissue evidence="1">Leaf</tissue>
    </source>
</reference>
<organism evidence="1">
    <name type="scientific">Rhizophora mucronata</name>
    <name type="common">Asiatic mangrove</name>
    <dbReference type="NCBI Taxonomy" id="61149"/>
    <lineage>
        <taxon>Eukaryota</taxon>
        <taxon>Viridiplantae</taxon>
        <taxon>Streptophyta</taxon>
        <taxon>Embryophyta</taxon>
        <taxon>Tracheophyta</taxon>
        <taxon>Spermatophyta</taxon>
        <taxon>Magnoliopsida</taxon>
        <taxon>eudicotyledons</taxon>
        <taxon>Gunneridae</taxon>
        <taxon>Pentapetalae</taxon>
        <taxon>rosids</taxon>
        <taxon>fabids</taxon>
        <taxon>Malpighiales</taxon>
        <taxon>Rhizophoraceae</taxon>
        <taxon>Rhizophora</taxon>
    </lineage>
</organism>
<protein>
    <submittedName>
        <fullName evidence="1">4-hydroxy-4-methyl-2-oxoglutarate aldolase</fullName>
    </submittedName>
</protein>
<proteinExistence type="predicted"/>
<evidence type="ECO:0000313" key="1">
    <source>
        <dbReference type="EMBL" id="MBW85495.1"/>
    </source>
</evidence>
<name>A0A2P2IW93_RHIMU</name>
<accession>A0A2P2IW93</accession>
<sequence length="67" mass="7781">MRKKNKYIRMVNRPIITLNPLCEIKIDTDLPFLLVRVSHGTKTQLNTTHKVASAFEHLHPLNCLLMN</sequence>